<feature type="transmembrane region" description="Helical" evidence="6">
    <location>
        <begin position="207"/>
        <end position="225"/>
    </location>
</feature>
<dbReference type="EMBL" id="PYFQ01000021">
    <property type="protein sequence ID" value="PSK33851.1"/>
    <property type="molecule type" value="Genomic_DNA"/>
</dbReference>
<name>A0A2P7YCZ6_9ASCO</name>
<dbReference type="SUPFAM" id="SSF103473">
    <property type="entry name" value="MFS general substrate transporter"/>
    <property type="match status" value="1"/>
</dbReference>
<dbReference type="Gene3D" id="1.20.1720.10">
    <property type="entry name" value="Multidrug resistance protein D"/>
    <property type="match status" value="1"/>
</dbReference>
<evidence type="ECO:0000256" key="2">
    <source>
        <dbReference type="ARBA" id="ARBA00022692"/>
    </source>
</evidence>
<feature type="transmembrane region" description="Helical" evidence="6">
    <location>
        <begin position="150"/>
        <end position="176"/>
    </location>
</feature>
<reference evidence="8 9" key="1">
    <citation type="submission" date="2018-03" db="EMBL/GenBank/DDBJ databases">
        <title>Candida pseudohaemulonii genome assembly and annotation.</title>
        <authorList>
            <person name="Munoz J.F."/>
            <person name="Gade L.G."/>
            <person name="Chow N.A."/>
            <person name="Litvintseva A.P."/>
            <person name="Loparev V.N."/>
            <person name="Cuomo C.A."/>
        </authorList>
    </citation>
    <scope>NUCLEOTIDE SEQUENCE [LARGE SCALE GENOMIC DNA]</scope>
    <source>
        <strain evidence="8 9">B12108</strain>
    </source>
</reference>
<keyword evidence="3 6" id="KW-1133">Transmembrane helix</keyword>
<keyword evidence="2 6" id="KW-0812">Transmembrane</keyword>
<keyword evidence="9" id="KW-1185">Reference proteome</keyword>
<feature type="transmembrane region" description="Helical" evidence="6">
    <location>
        <begin position="356"/>
        <end position="381"/>
    </location>
</feature>
<feature type="transmembrane region" description="Helical" evidence="6">
    <location>
        <begin position="393"/>
        <end position="419"/>
    </location>
</feature>
<dbReference type="OrthoDB" id="3936150at2759"/>
<comment type="subcellular location">
    <subcellularLocation>
        <location evidence="1">Membrane</location>
        <topology evidence="1">Multi-pass membrane protein</topology>
    </subcellularLocation>
</comment>
<feature type="transmembrane region" description="Helical" evidence="6">
    <location>
        <begin position="182"/>
        <end position="200"/>
    </location>
</feature>
<dbReference type="RefSeq" id="XP_024711417.1">
    <property type="nucleotide sequence ID" value="XM_024860355.1"/>
</dbReference>
<feature type="transmembrane region" description="Helical" evidence="6">
    <location>
        <begin position="237"/>
        <end position="257"/>
    </location>
</feature>
<feature type="transmembrane region" description="Helical" evidence="6">
    <location>
        <begin position="81"/>
        <end position="105"/>
    </location>
</feature>
<dbReference type="PANTHER" id="PTHR23502">
    <property type="entry name" value="MAJOR FACILITATOR SUPERFAMILY"/>
    <property type="match status" value="1"/>
</dbReference>
<dbReference type="Pfam" id="PF07690">
    <property type="entry name" value="MFS_1"/>
    <property type="match status" value="1"/>
</dbReference>
<feature type="domain" description="Major facilitator superfamily (MFS) profile" evidence="7">
    <location>
        <begin position="83"/>
        <end position="562"/>
    </location>
</feature>
<accession>A0A2P7YCZ6</accession>
<organism evidence="8 9">
    <name type="scientific">Candidozyma pseudohaemuli</name>
    <dbReference type="NCBI Taxonomy" id="418784"/>
    <lineage>
        <taxon>Eukaryota</taxon>
        <taxon>Fungi</taxon>
        <taxon>Dikarya</taxon>
        <taxon>Ascomycota</taxon>
        <taxon>Saccharomycotina</taxon>
        <taxon>Pichiomycetes</taxon>
        <taxon>Metschnikowiaceae</taxon>
        <taxon>Candidozyma</taxon>
    </lineage>
</organism>
<dbReference type="InterPro" id="IPR020846">
    <property type="entry name" value="MFS_dom"/>
</dbReference>
<feature type="transmembrane region" description="Helical" evidence="6">
    <location>
        <begin position="514"/>
        <end position="531"/>
    </location>
</feature>
<feature type="transmembrane region" description="Helical" evidence="6">
    <location>
        <begin position="448"/>
        <end position="469"/>
    </location>
</feature>
<gene>
    <name evidence="8" type="ORF">C7M61_005043</name>
</gene>
<dbReference type="GO" id="GO:0010509">
    <property type="term" value="P:intracellular polyamine homeostasis"/>
    <property type="evidence" value="ECO:0007669"/>
    <property type="project" value="TreeGrafter"/>
</dbReference>
<dbReference type="AlphaFoldDB" id="A0A2P7YCZ6"/>
<dbReference type="PANTHER" id="PTHR23502:SF5">
    <property type="entry name" value="QUINIDINE RESISTANCE PROTEIN 3"/>
    <property type="match status" value="1"/>
</dbReference>
<feature type="transmembrane region" description="Helical" evidence="6">
    <location>
        <begin position="537"/>
        <end position="557"/>
    </location>
</feature>
<feature type="coiled-coil region" evidence="5">
    <location>
        <begin position="16"/>
        <end position="43"/>
    </location>
</feature>
<evidence type="ECO:0000256" key="5">
    <source>
        <dbReference type="SAM" id="Coils"/>
    </source>
</evidence>
<keyword evidence="5" id="KW-0175">Coiled coil</keyword>
<evidence type="ECO:0000256" key="3">
    <source>
        <dbReference type="ARBA" id="ARBA00022989"/>
    </source>
</evidence>
<protein>
    <recommendedName>
        <fullName evidence="7">Major facilitator superfamily (MFS) profile domain-containing protein</fullName>
    </recommendedName>
</protein>
<dbReference type="PROSITE" id="PS50850">
    <property type="entry name" value="MFS"/>
    <property type="match status" value="1"/>
</dbReference>
<dbReference type="InterPro" id="IPR011701">
    <property type="entry name" value="MFS"/>
</dbReference>
<sequence length="577" mass="62921">MPLLISASEPSLDLASLRLEHAARALQRDLDDLEQAKSGASDGGPLGDEKVASGARRGLLAQITLIAEIEDARCYGRGIKYVLLFIVVLACFLGPMGTSILYPASPDVAQSLGTSESVVNISVGTYILSLGIFPLWWLNFSERHGRRTIYIISFTWFLAFCIGSALAPSIGVLIALRFLSGAGASSVQACGAATVADLYVQEERGFALGLFYLGNLVSIFLAPVIGGAVSEAWGWRATMWVMVIACGLILVLVVFLLPETLRKDDNMTLVMQRLQEQLEANNEKDPAAIGAVLTRERSIHLMSGADVSIAPERYLTNNSEHSARLQELAKQASLVETHASWSTQLYDYLIRPLHSVVLLGYPPALLSIMYSSILFGGMYFFNASLTYGYSRDPYNYSLVVVGLMYIPMSVTYVIASLFGGKWHDKRLKRYAAMHDGDLAGEARISWNCVIGVIGYPISCLIFGWCIHYGEHWVTPLVGTALFGFSYMLLVGVTFTYVVDVLPGKGATGVALNNLVRQVLAAIATFVTVPLTEALGTGVLFSIIAGVISVCGLMLLYLKLRGRQLRQSYNIADFYRRL</sequence>
<evidence type="ECO:0000256" key="4">
    <source>
        <dbReference type="ARBA" id="ARBA00023136"/>
    </source>
</evidence>
<evidence type="ECO:0000256" key="6">
    <source>
        <dbReference type="SAM" id="Phobius"/>
    </source>
</evidence>
<dbReference type="CDD" id="cd17323">
    <property type="entry name" value="MFS_Tpo1_MDR_like"/>
    <property type="match status" value="1"/>
</dbReference>
<feature type="transmembrane region" description="Helical" evidence="6">
    <location>
        <begin position="481"/>
        <end position="502"/>
    </location>
</feature>
<dbReference type="STRING" id="418784.A0A2P7YCZ6"/>
<evidence type="ECO:0000313" key="9">
    <source>
        <dbReference type="Proteomes" id="UP000241107"/>
    </source>
</evidence>
<feature type="transmembrane region" description="Helical" evidence="6">
    <location>
        <begin position="117"/>
        <end position="138"/>
    </location>
</feature>
<evidence type="ECO:0000259" key="7">
    <source>
        <dbReference type="PROSITE" id="PS50850"/>
    </source>
</evidence>
<comment type="caution">
    <text evidence="8">The sequence shown here is derived from an EMBL/GenBank/DDBJ whole genome shotgun (WGS) entry which is preliminary data.</text>
</comment>
<evidence type="ECO:0000313" key="8">
    <source>
        <dbReference type="EMBL" id="PSK33851.1"/>
    </source>
</evidence>
<dbReference type="Proteomes" id="UP000241107">
    <property type="component" value="Unassembled WGS sequence"/>
</dbReference>
<dbReference type="GO" id="GO:0005886">
    <property type="term" value="C:plasma membrane"/>
    <property type="evidence" value="ECO:0007669"/>
    <property type="project" value="TreeGrafter"/>
</dbReference>
<dbReference type="GeneID" id="36568430"/>
<keyword evidence="4 6" id="KW-0472">Membrane</keyword>
<proteinExistence type="predicted"/>
<dbReference type="GO" id="GO:0015203">
    <property type="term" value="F:polyamine transmembrane transporter activity"/>
    <property type="evidence" value="ECO:0007669"/>
    <property type="project" value="TreeGrafter"/>
</dbReference>
<dbReference type="VEuPathDB" id="FungiDB:C7M61_005043"/>
<evidence type="ECO:0000256" key="1">
    <source>
        <dbReference type="ARBA" id="ARBA00004141"/>
    </source>
</evidence>
<dbReference type="InterPro" id="IPR036259">
    <property type="entry name" value="MFS_trans_sf"/>
</dbReference>
<dbReference type="Gene3D" id="1.20.1250.20">
    <property type="entry name" value="MFS general substrate transporter like domains"/>
    <property type="match status" value="1"/>
</dbReference>